<dbReference type="KEGG" id="bspl:114847119"/>
<dbReference type="InterPro" id="IPR038798">
    <property type="entry name" value="CCDC138"/>
</dbReference>
<dbReference type="OrthoDB" id="2161164at2759"/>
<feature type="domain" description="Coiled-coil-domain-containing protein 138 coiled-coil" evidence="3">
    <location>
        <begin position="236"/>
        <end position="294"/>
    </location>
</feature>
<dbReference type="PANTHER" id="PTHR34523:SF1">
    <property type="entry name" value="COILED-COIL DOMAIN-CONTAINING PROTEIN 138"/>
    <property type="match status" value="1"/>
</dbReference>
<dbReference type="PANTHER" id="PTHR34523">
    <property type="entry name" value="COILED-COIL DOMAIN-CONTAINING PROTEIN 138"/>
    <property type="match status" value="1"/>
</dbReference>
<sequence length="623" mass="70851">MNTEYKECDAADEVQRIRQKYEVGRNQVETKMLRQAADFPPGATDDAQRHVLTHRTKQSRDLKCYSTALRELFTAVANNPDQFDCDRRLHGSNEDLSGDFMTHPLQESQALFTETDVTLPSCLDGSPGSHEAEAEADGGCHWAPQIPDSCRSASLVLAQVYQEMMSIYKQLKAERQSQQQWERELFERERRLKQREEAVGMEADLEDMIHARILAVEEKHQQELSELQDLLRERSKENKRLKSSFDNIKELNDNMRKQLNEISEQNKKLESQSKRVQARLENLQRKYEHSTASRGCQRGNARSPECIKQSKKAAAPGKLVHKGSISPTTLRLLALLLDWLTDAQVFSSEARNEGKAAQQPLAPRVGLNERCLKVLPLLADQLRHTDSPEPEFILNLLRLIHSALRHLDSTTQHVALSATLRRIGEEVSKPTAQGKDPGSSKSSGEAAGHFRSWPLYRSPCPHTRILSILIILHTVTQADVVVQALTSLHTELMTVESRGLFLHHGGVHVLLSLIRTGRGGLHTPIDILMQLSEQSRYLNPFLDACSCEDFFRTTSQLLKHSRLELPSLEKISMLLQKLSSIRKNQRLFELSSLHLHLQDLCHNRDHTHTFLCLNLRSILHNLK</sequence>
<accession>A0A6P7LDT6</accession>
<dbReference type="Pfam" id="PF21035">
    <property type="entry name" value="CCDC138_C"/>
    <property type="match status" value="1"/>
</dbReference>
<feature type="region of interest" description="Disordered" evidence="1">
    <location>
        <begin position="286"/>
        <end position="313"/>
    </location>
</feature>
<evidence type="ECO:0000259" key="3">
    <source>
        <dbReference type="Pfam" id="PF21037"/>
    </source>
</evidence>
<dbReference type="InParanoid" id="A0A6P7LDT6"/>
<organism evidence="4 5">
    <name type="scientific">Betta splendens</name>
    <name type="common">Siamese fighting fish</name>
    <dbReference type="NCBI Taxonomy" id="158456"/>
    <lineage>
        <taxon>Eukaryota</taxon>
        <taxon>Metazoa</taxon>
        <taxon>Chordata</taxon>
        <taxon>Craniata</taxon>
        <taxon>Vertebrata</taxon>
        <taxon>Euteleostomi</taxon>
        <taxon>Actinopterygii</taxon>
        <taxon>Neopterygii</taxon>
        <taxon>Teleostei</taxon>
        <taxon>Neoteleostei</taxon>
        <taxon>Acanthomorphata</taxon>
        <taxon>Anabantaria</taxon>
        <taxon>Anabantiformes</taxon>
        <taxon>Anabantoidei</taxon>
        <taxon>Osphronemidae</taxon>
        <taxon>Betta</taxon>
    </lineage>
</organism>
<feature type="domain" description="Coiled-coil" evidence="2">
    <location>
        <begin position="336"/>
        <end position="622"/>
    </location>
</feature>
<evidence type="ECO:0000313" key="4">
    <source>
        <dbReference type="Proteomes" id="UP000515150"/>
    </source>
</evidence>
<dbReference type="Gene3D" id="1.20.5.340">
    <property type="match status" value="1"/>
</dbReference>
<dbReference type="GeneID" id="114847119"/>
<dbReference type="InterPro" id="IPR048750">
    <property type="entry name" value="CCDC138_C"/>
</dbReference>
<reference evidence="5" key="1">
    <citation type="submission" date="2025-08" db="UniProtKB">
        <authorList>
            <consortium name="RefSeq"/>
        </authorList>
    </citation>
    <scope>IDENTIFICATION</scope>
</reference>
<proteinExistence type="predicted"/>
<dbReference type="Proteomes" id="UP000515150">
    <property type="component" value="Chromosome 21"/>
</dbReference>
<dbReference type="Pfam" id="PF21037">
    <property type="entry name" value="CCDC138_cc"/>
    <property type="match status" value="1"/>
</dbReference>
<dbReference type="RefSeq" id="XP_028992340.1">
    <property type="nucleotide sequence ID" value="XM_029136507.3"/>
</dbReference>
<evidence type="ECO:0000259" key="2">
    <source>
        <dbReference type="Pfam" id="PF21035"/>
    </source>
</evidence>
<name>A0A6P7LDT6_BETSP</name>
<evidence type="ECO:0000256" key="1">
    <source>
        <dbReference type="SAM" id="MobiDB-lite"/>
    </source>
</evidence>
<protein>
    <submittedName>
        <fullName evidence="5">Coiled-coil domain-containing protein 138-like isoform X1</fullName>
    </submittedName>
</protein>
<evidence type="ECO:0000313" key="5">
    <source>
        <dbReference type="RefSeq" id="XP_028992340.1"/>
    </source>
</evidence>
<feature type="region of interest" description="Disordered" evidence="1">
    <location>
        <begin position="426"/>
        <end position="446"/>
    </location>
</feature>
<dbReference type="InterPro" id="IPR048751">
    <property type="entry name" value="CCDC138_CC"/>
</dbReference>
<dbReference type="AlphaFoldDB" id="A0A6P7LDT6"/>
<keyword evidence="4" id="KW-1185">Reference proteome</keyword>
<gene>
    <name evidence="5" type="primary">LOC114847119</name>
</gene>